<accession>A0A9X3JE86</accession>
<feature type="transmembrane region" description="Helical" evidence="9">
    <location>
        <begin position="75"/>
        <end position="94"/>
    </location>
</feature>
<proteinExistence type="inferred from homology"/>
<evidence type="ECO:0000256" key="2">
    <source>
        <dbReference type="ARBA" id="ARBA00022448"/>
    </source>
</evidence>
<feature type="transmembrane region" description="Helical" evidence="9">
    <location>
        <begin position="45"/>
        <end position="63"/>
    </location>
</feature>
<dbReference type="RefSeq" id="WP_268751440.1">
    <property type="nucleotide sequence ID" value="NZ_JAPRFQ010000001.1"/>
</dbReference>
<keyword evidence="7 9" id="KW-1133">Transmembrane helix</keyword>
<evidence type="ECO:0000313" key="11">
    <source>
        <dbReference type="Proteomes" id="UP001146670"/>
    </source>
</evidence>
<dbReference type="InterPro" id="IPR004684">
    <property type="entry name" value="2keto-3dGluconate_permease"/>
</dbReference>
<keyword evidence="4" id="KW-0762">Sugar transport</keyword>
<name>A0A9X3JE86_9LACT</name>
<evidence type="ECO:0000256" key="3">
    <source>
        <dbReference type="ARBA" id="ARBA00022475"/>
    </source>
</evidence>
<evidence type="ECO:0000256" key="4">
    <source>
        <dbReference type="ARBA" id="ARBA00022597"/>
    </source>
</evidence>
<sequence length="319" mass="34066">MVKFMQKVPAGTFLFPMLLSALIYTFFPGVFNIGGVTEAFLGGDHTTFLIAMITFFSGIGLDVKGLGKLFKRHGVLFIVKLILAIGLSFLYMTLFGQEGILGINAMAFTIVMSSINPALYLSLVGSYGEDIDTGAFGITSIFAIPVLPLFIYSFQGGGEFDWMPILSTLIPFFVGMFLGNIDKDFNDIFKGGIAAVVPLLGWKVGYGLNLLDALQASLVGIVLVIIFYVIMSLMVVTDTLVLKNDGVAAGSMLGVANASSAFPAMIAASVPAAQPYVSDATAQILATAIITILVTPIIVNKLYEKAHGQDDKKKNQQKA</sequence>
<keyword evidence="11" id="KW-1185">Reference proteome</keyword>
<feature type="transmembrane region" description="Helical" evidence="9">
    <location>
        <begin position="135"/>
        <end position="154"/>
    </location>
</feature>
<feature type="transmembrane region" description="Helical" evidence="9">
    <location>
        <begin position="12"/>
        <end position="33"/>
    </location>
</feature>
<dbReference type="Proteomes" id="UP001146670">
    <property type="component" value="Unassembled WGS sequence"/>
</dbReference>
<keyword evidence="2" id="KW-0813">Transport</keyword>
<evidence type="ECO:0000256" key="7">
    <source>
        <dbReference type="ARBA" id="ARBA00022989"/>
    </source>
</evidence>
<dbReference type="EMBL" id="JAPRFR010000001">
    <property type="protein sequence ID" value="MCZ0725112.1"/>
    <property type="molecule type" value="Genomic_DNA"/>
</dbReference>
<feature type="transmembrane region" description="Helical" evidence="9">
    <location>
        <begin position="248"/>
        <end position="270"/>
    </location>
</feature>
<feature type="transmembrane region" description="Helical" evidence="9">
    <location>
        <begin position="100"/>
        <end position="123"/>
    </location>
</feature>
<evidence type="ECO:0000256" key="1">
    <source>
        <dbReference type="ARBA" id="ARBA00006430"/>
    </source>
</evidence>
<keyword evidence="3" id="KW-1003">Cell membrane</keyword>
<reference evidence="10" key="1">
    <citation type="submission" date="2022-12" db="EMBL/GenBank/DDBJ databases">
        <title>Description and comparative metabolic analysis of Aerococcus sp. nov., isolated from the feces of a pig.</title>
        <authorList>
            <person name="Chang Y.-H."/>
        </authorList>
    </citation>
    <scope>NUCLEOTIDE SEQUENCE</scope>
    <source>
        <strain evidence="10">YH-aer222</strain>
    </source>
</reference>
<evidence type="ECO:0000256" key="9">
    <source>
        <dbReference type="SAM" id="Phobius"/>
    </source>
</evidence>
<gene>
    <name evidence="10" type="ORF">OW157_00845</name>
</gene>
<evidence type="ECO:0000256" key="8">
    <source>
        <dbReference type="ARBA" id="ARBA00023136"/>
    </source>
</evidence>
<protein>
    <submittedName>
        <fullName evidence="10">2-keto-3-deoxygluconate permease</fullName>
    </submittedName>
</protein>
<keyword evidence="8 9" id="KW-0472">Membrane</keyword>
<keyword evidence="5 9" id="KW-0812">Transmembrane</keyword>
<organism evidence="10 11">
    <name type="scientific">Aerococcus kribbianus</name>
    <dbReference type="NCBI Taxonomy" id="2999064"/>
    <lineage>
        <taxon>Bacteria</taxon>
        <taxon>Bacillati</taxon>
        <taxon>Bacillota</taxon>
        <taxon>Bacilli</taxon>
        <taxon>Lactobacillales</taxon>
        <taxon>Aerococcaceae</taxon>
        <taxon>Aerococcus</taxon>
    </lineage>
</organism>
<feature type="transmembrane region" description="Helical" evidence="9">
    <location>
        <begin position="214"/>
        <end position="236"/>
    </location>
</feature>
<feature type="transmembrane region" description="Helical" evidence="9">
    <location>
        <begin position="188"/>
        <end position="208"/>
    </location>
</feature>
<evidence type="ECO:0000256" key="6">
    <source>
        <dbReference type="ARBA" id="ARBA00022847"/>
    </source>
</evidence>
<comment type="caution">
    <text evidence="10">The sequence shown here is derived from an EMBL/GenBank/DDBJ whole genome shotgun (WGS) entry which is preliminary data.</text>
</comment>
<dbReference type="AlphaFoldDB" id="A0A9X3JE86"/>
<feature type="transmembrane region" description="Helical" evidence="9">
    <location>
        <begin position="282"/>
        <end position="303"/>
    </location>
</feature>
<dbReference type="GO" id="GO:0016020">
    <property type="term" value="C:membrane"/>
    <property type="evidence" value="ECO:0007669"/>
    <property type="project" value="InterPro"/>
</dbReference>
<dbReference type="GO" id="GO:0015649">
    <property type="term" value="F:2-keto-3-deoxygluconate:proton symporter activity"/>
    <property type="evidence" value="ECO:0007669"/>
    <property type="project" value="InterPro"/>
</dbReference>
<feature type="transmembrane region" description="Helical" evidence="9">
    <location>
        <begin position="160"/>
        <end position="181"/>
    </location>
</feature>
<dbReference type="Pfam" id="PF03812">
    <property type="entry name" value="KdgT"/>
    <property type="match status" value="1"/>
</dbReference>
<keyword evidence="6" id="KW-0769">Symport</keyword>
<evidence type="ECO:0000256" key="5">
    <source>
        <dbReference type="ARBA" id="ARBA00022692"/>
    </source>
</evidence>
<comment type="similarity">
    <text evidence="1">Belongs to the KdgT transporter family.</text>
</comment>
<evidence type="ECO:0000313" key="10">
    <source>
        <dbReference type="EMBL" id="MCZ0725112.1"/>
    </source>
</evidence>